<gene>
    <name evidence="4" type="ORF">K701_08160</name>
    <name evidence="3" type="ORF">K701_22220</name>
</gene>
<dbReference type="PANTHER" id="PTHR42923">
    <property type="entry name" value="PROTOPORPHYRINOGEN OXIDASE"/>
    <property type="match status" value="1"/>
</dbReference>
<dbReference type="PANTHER" id="PTHR42923:SF17">
    <property type="entry name" value="AMINE OXIDASE DOMAIN-CONTAINING PROTEIN"/>
    <property type="match status" value="1"/>
</dbReference>
<feature type="region of interest" description="Disordered" evidence="1">
    <location>
        <begin position="47"/>
        <end position="121"/>
    </location>
</feature>
<name>A0ABQ6XPH6_STRFR</name>
<accession>A0ABQ6XPH6</accession>
<reference evidence="3 5" key="1">
    <citation type="submission" date="2013-05" db="EMBL/GenBank/DDBJ databases">
        <title>Genome Sequence of Streptomyces fradiae.</title>
        <authorList>
            <person name="Kirby R."/>
        </authorList>
    </citation>
    <scope>NUCLEOTIDE SEQUENCE [LARGE SCALE GENOMIC DNA]</scope>
    <source>
        <strain evidence="3 5">ATCC 10745</strain>
    </source>
</reference>
<organism evidence="3 5">
    <name type="scientific">Streptomyces fradiae ATCC 10745 = DSM 40063</name>
    <dbReference type="NCBI Taxonomy" id="1319510"/>
    <lineage>
        <taxon>Bacteria</taxon>
        <taxon>Bacillati</taxon>
        <taxon>Actinomycetota</taxon>
        <taxon>Actinomycetes</taxon>
        <taxon>Kitasatosporales</taxon>
        <taxon>Streptomycetaceae</taxon>
        <taxon>Streptomyces</taxon>
    </lineage>
</organism>
<dbReference type="InterPro" id="IPR002937">
    <property type="entry name" value="Amino_oxidase"/>
</dbReference>
<dbReference type="EMBL" id="ASYR01000008">
    <property type="protein sequence ID" value="KAF0650537.1"/>
    <property type="molecule type" value="Genomic_DNA"/>
</dbReference>
<protein>
    <recommendedName>
        <fullName evidence="2">Amine oxidase domain-containing protein</fullName>
    </recommendedName>
</protein>
<keyword evidence="5" id="KW-1185">Reference proteome</keyword>
<evidence type="ECO:0000313" key="3">
    <source>
        <dbReference type="EMBL" id="KAF0647678.1"/>
    </source>
</evidence>
<evidence type="ECO:0000313" key="4">
    <source>
        <dbReference type="EMBL" id="KAF0650537.1"/>
    </source>
</evidence>
<evidence type="ECO:0000313" key="5">
    <source>
        <dbReference type="Proteomes" id="UP000731519"/>
    </source>
</evidence>
<feature type="domain" description="Amine oxidase" evidence="2">
    <location>
        <begin position="241"/>
        <end position="364"/>
    </location>
</feature>
<dbReference type="Pfam" id="PF01593">
    <property type="entry name" value="Amino_oxidase"/>
    <property type="match status" value="1"/>
</dbReference>
<dbReference type="GeneID" id="91406077"/>
<dbReference type="InterPro" id="IPR050464">
    <property type="entry name" value="Zeta_carotene_desat/Oxidored"/>
</dbReference>
<dbReference type="Gene3D" id="3.50.50.60">
    <property type="entry name" value="FAD/NAD(P)-binding domain"/>
    <property type="match status" value="1"/>
</dbReference>
<sequence>MRIAVIGAGTAGLTAAWLLAPTHDTTLYEAGPRAAVGTGLPLPATGAGGGAGAGSGSDSGSGSGSGRGTGRVDVGVGVVRADPGTPAPHPVPLDADGPPAPLDAGGAGETDGPDEPDRRGVPLSLTVMSPRSAEPLLVTPLPPLGGRRGRTPVAGAAWRALRAFLAASARPHTAGSGPEATVRGLAAALRMPNDVYERVLLPWLAAGAGCRLVTAAGMPARPAVGGALATAPGGALDPAAPPGGSAGGLAALVGRMAGDLGRRLRLSHPVLRVTSEGPGGSAPLAVHTADGARTAYDRVIVATGAPEAARLLEGDPAQAVRVALLRALQYATVTVAVHRDPRHMPLDRRHWSAVNVQGHGPWGESTLWYGALGGPDLFVSHITHRAEPEHVLHRARLSRPLLTAEAVAARRELRGRPVSPHIQLAGGCLHDAGGRESAVRTALAAVENTDPTCARARRLRALLADGAHEAAG</sequence>
<feature type="compositionally biased region" description="Low complexity" evidence="1">
    <location>
        <begin position="71"/>
        <end position="84"/>
    </location>
</feature>
<feature type="compositionally biased region" description="Gly residues" evidence="1">
    <location>
        <begin position="47"/>
        <end position="69"/>
    </location>
</feature>
<comment type="caution">
    <text evidence="3">The sequence shown here is derived from an EMBL/GenBank/DDBJ whole genome shotgun (WGS) entry which is preliminary data.</text>
</comment>
<dbReference type="RefSeq" id="WP_031128733.1">
    <property type="nucleotide sequence ID" value="NZ_ASYR01000008.1"/>
</dbReference>
<dbReference type="SUPFAM" id="SSF51905">
    <property type="entry name" value="FAD/NAD(P)-binding domain"/>
    <property type="match status" value="1"/>
</dbReference>
<evidence type="ECO:0000256" key="1">
    <source>
        <dbReference type="SAM" id="MobiDB-lite"/>
    </source>
</evidence>
<dbReference type="InterPro" id="IPR036188">
    <property type="entry name" value="FAD/NAD-bd_sf"/>
</dbReference>
<dbReference type="Pfam" id="PF13450">
    <property type="entry name" value="NAD_binding_8"/>
    <property type="match status" value="1"/>
</dbReference>
<evidence type="ECO:0000259" key="2">
    <source>
        <dbReference type="Pfam" id="PF01593"/>
    </source>
</evidence>
<dbReference type="Gene3D" id="3.90.660.20">
    <property type="entry name" value="Protoporphyrinogen oxidase, mitochondrial, domain 2"/>
    <property type="match status" value="1"/>
</dbReference>
<dbReference type="Proteomes" id="UP000731519">
    <property type="component" value="Unassembled WGS sequence"/>
</dbReference>
<dbReference type="EMBL" id="ASYR01000033">
    <property type="protein sequence ID" value="KAF0647678.1"/>
    <property type="molecule type" value="Genomic_DNA"/>
</dbReference>
<proteinExistence type="predicted"/>